<proteinExistence type="predicted"/>
<organism evidence="1 2">
    <name type="scientific">Corallincola holothuriorum</name>
    <dbReference type="NCBI Taxonomy" id="2282215"/>
    <lineage>
        <taxon>Bacteria</taxon>
        <taxon>Pseudomonadati</taxon>
        <taxon>Pseudomonadota</taxon>
        <taxon>Gammaproteobacteria</taxon>
        <taxon>Alteromonadales</taxon>
        <taxon>Psychromonadaceae</taxon>
        <taxon>Corallincola</taxon>
    </lineage>
</organism>
<accession>A0A368NEU3</accession>
<dbReference type="RefSeq" id="WP_114338727.1">
    <property type="nucleotide sequence ID" value="NZ_QPID01000007.1"/>
</dbReference>
<evidence type="ECO:0000313" key="2">
    <source>
        <dbReference type="Proteomes" id="UP000252558"/>
    </source>
</evidence>
<comment type="caution">
    <text evidence="1">The sequence shown here is derived from an EMBL/GenBank/DDBJ whole genome shotgun (WGS) entry which is preliminary data.</text>
</comment>
<keyword evidence="2" id="KW-1185">Reference proteome</keyword>
<name>A0A368NEU3_9GAMM</name>
<sequence length="259" mass="29734">MKIKDKKILDNLTALEKWVWCWVSYLRINETYGAYCQAVEQNITHLKNELETEQLKALYGDFGNILNLAKVEDIYALVNKLTPLFSVYGVESVTATPSNTSQYQPLWIAKNASKSDLKKAFEAYLNNHHEPVTTSQAKYQITSSRALNDTNLLAFQKSLLVYYEIEILNKKPTELAFDISRQVLDENQSPYYHFFGWGQNKVNELKQLTQSFMVKKQSITLKANSKSDVLESEIKMLSPLLKQAKNHMKQILAGNVIIE</sequence>
<dbReference type="Proteomes" id="UP000252558">
    <property type="component" value="Unassembled WGS sequence"/>
</dbReference>
<reference evidence="1 2" key="1">
    <citation type="submission" date="2018-07" db="EMBL/GenBank/DDBJ databases">
        <title>Corallincola holothuriorum sp. nov., a new facultative anaerobe isolated from sea cucumber Apostichopus japonicus.</title>
        <authorList>
            <person name="Xia H."/>
        </authorList>
    </citation>
    <scope>NUCLEOTIDE SEQUENCE [LARGE SCALE GENOMIC DNA]</scope>
    <source>
        <strain evidence="1 2">C4</strain>
    </source>
</reference>
<protein>
    <submittedName>
        <fullName evidence="1">Uncharacterized protein</fullName>
    </submittedName>
</protein>
<dbReference type="EMBL" id="QPID01000007">
    <property type="protein sequence ID" value="RCU49167.1"/>
    <property type="molecule type" value="Genomic_DNA"/>
</dbReference>
<gene>
    <name evidence="1" type="ORF">DU002_12490</name>
</gene>
<evidence type="ECO:0000313" key="1">
    <source>
        <dbReference type="EMBL" id="RCU49167.1"/>
    </source>
</evidence>
<dbReference type="AlphaFoldDB" id="A0A368NEU3"/>